<feature type="non-terminal residue" evidence="2">
    <location>
        <position position="1"/>
    </location>
</feature>
<sequence length="93" mass="10119">PRPPTPPARALAEGRAQRRHGNPGESGPVMGATQAFSAKVTSLRQVDWESLRPNLLFIFPSGSLDGQPQRGLPSVRWESAHGLFPELRRALPS</sequence>
<dbReference type="Proteomes" id="UP000298491">
    <property type="component" value="Unassembled WGS sequence"/>
</dbReference>
<dbReference type="AlphaFoldDB" id="A0A659QQL9"/>
<feature type="non-terminal residue" evidence="2">
    <location>
        <position position="93"/>
    </location>
</feature>
<evidence type="ECO:0000313" key="2">
    <source>
        <dbReference type="EMBL" id="TGC88304.1"/>
    </source>
</evidence>
<organism evidence="2 3">
    <name type="scientific">Salmonella enterica subsp. enterica serovar Wilhelmsburg</name>
    <dbReference type="NCBI Taxonomy" id="1960126"/>
    <lineage>
        <taxon>Bacteria</taxon>
        <taxon>Pseudomonadati</taxon>
        <taxon>Pseudomonadota</taxon>
        <taxon>Gammaproteobacteria</taxon>
        <taxon>Enterobacterales</taxon>
        <taxon>Enterobacteriaceae</taxon>
        <taxon>Salmonella</taxon>
    </lineage>
</organism>
<protein>
    <submittedName>
        <fullName evidence="2">ABC transporter permease</fullName>
    </submittedName>
</protein>
<evidence type="ECO:0000313" key="3">
    <source>
        <dbReference type="Proteomes" id="UP000298491"/>
    </source>
</evidence>
<gene>
    <name evidence="2" type="ORF">C9F09_16620</name>
</gene>
<accession>A0A659QQL9</accession>
<reference evidence="2 3" key="1">
    <citation type="submission" date="2018-03" db="EMBL/GenBank/DDBJ databases">
        <title>Non-Typhoidal Salmonella genome sequencing and assembly.</title>
        <authorList>
            <person name="Matchawe C."/>
        </authorList>
    </citation>
    <scope>NUCLEOTIDE SEQUENCE [LARGE SCALE GENOMIC DNA]</scope>
    <source>
        <strain evidence="2 3">35dea</strain>
    </source>
</reference>
<feature type="region of interest" description="Disordered" evidence="1">
    <location>
        <begin position="1"/>
        <end position="29"/>
    </location>
</feature>
<proteinExistence type="predicted"/>
<comment type="caution">
    <text evidence="2">The sequence shown here is derived from an EMBL/GenBank/DDBJ whole genome shotgun (WGS) entry which is preliminary data.</text>
</comment>
<evidence type="ECO:0000256" key="1">
    <source>
        <dbReference type="SAM" id="MobiDB-lite"/>
    </source>
</evidence>
<name>A0A659QQL9_SALET</name>
<dbReference type="EMBL" id="PYKB01000994">
    <property type="protein sequence ID" value="TGC88304.1"/>
    <property type="molecule type" value="Genomic_DNA"/>
</dbReference>